<proteinExistence type="predicted"/>
<dbReference type="RefSeq" id="XP_013754801.1">
    <property type="nucleotide sequence ID" value="XM_013899347.1"/>
</dbReference>
<feature type="region of interest" description="Disordered" evidence="1">
    <location>
        <begin position="447"/>
        <end position="469"/>
    </location>
</feature>
<gene>
    <name evidence="2" type="ORF">AMSG_12253</name>
</gene>
<dbReference type="Proteomes" id="UP000054408">
    <property type="component" value="Unassembled WGS sequence"/>
</dbReference>
<dbReference type="AlphaFoldDB" id="A0A0L0DLA2"/>
<evidence type="ECO:0000313" key="2">
    <source>
        <dbReference type="EMBL" id="KNC53067.1"/>
    </source>
</evidence>
<keyword evidence="3" id="KW-1185">Reference proteome</keyword>
<dbReference type="GeneID" id="25570167"/>
<reference evidence="2 3" key="1">
    <citation type="submission" date="2010-05" db="EMBL/GenBank/DDBJ databases">
        <title>The Genome Sequence of Thecamonas trahens ATCC 50062.</title>
        <authorList>
            <consortium name="The Broad Institute Genome Sequencing Platform"/>
            <person name="Russ C."/>
            <person name="Cuomo C."/>
            <person name="Shea T."/>
            <person name="Young S.K."/>
            <person name="Zeng Q."/>
            <person name="Koehrsen M."/>
            <person name="Haas B."/>
            <person name="Borodovsky M."/>
            <person name="Guigo R."/>
            <person name="Alvarado L."/>
            <person name="Berlin A."/>
            <person name="Bochicchio J."/>
            <person name="Borenstein D."/>
            <person name="Chapman S."/>
            <person name="Chen Z."/>
            <person name="Freedman E."/>
            <person name="Gellesch M."/>
            <person name="Goldberg J."/>
            <person name="Griggs A."/>
            <person name="Gujja S."/>
            <person name="Heilman E."/>
            <person name="Heiman D."/>
            <person name="Hepburn T."/>
            <person name="Howarth C."/>
            <person name="Jen D."/>
            <person name="Larson L."/>
            <person name="Mehta T."/>
            <person name="Park D."/>
            <person name="Pearson M."/>
            <person name="Roberts A."/>
            <person name="Saif S."/>
            <person name="Shenoy N."/>
            <person name="Sisk P."/>
            <person name="Stolte C."/>
            <person name="Sykes S."/>
            <person name="Thomson T."/>
            <person name="Walk T."/>
            <person name="White J."/>
            <person name="Yandava C."/>
            <person name="Burger G."/>
            <person name="Gray M.W."/>
            <person name="Holland P.W.H."/>
            <person name="King N."/>
            <person name="Lang F.B.F."/>
            <person name="Roger A.J."/>
            <person name="Ruiz-Trillo I."/>
            <person name="Lander E."/>
            <person name="Nusbaum C."/>
        </authorList>
    </citation>
    <scope>NUCLEOTIDE SEQUENCE [LARGE SCALE GENOMIC DNA]</scope>
    <source>
        <strain evidence="2 3">ATCC 50062</strain>
    </source>
</reference>
<feature type="compositionally biased region" description="Polar residues" evidence="1">
    <location>
        <begin position="452"/>
        <end position="466"/>
    </location>
</feature>
<sequence length="609" mass="66404">MADRLVANIPHTLVFVNHALAEWYFVSRSGAVLRKNADKLTLAHALEALLAVHATANGPSGLAPPPTSSMALRSGSVTTSTASKQRLRSEVGDLPVVATLLIPSHSDPTHVTVRHFNVPQLRTYLRDDRPESKPRIGILQAFVRPYGIHNAVSRVTFTQNDAVVDVRVNTARFRDSLVPVADRLAAFVGPSYMSQVDPSHLSCSPALIAATRAEAIRIARHMEASSAQGYIIRKMCLYFKISHTGEVWFLYGGNVTVERTAPPPARRLRGTAKPGLPASIGGASLARKRQLVNRRKMAIRAEAKQRAASKYRSASKSILDSARTPLSRVNSGIIKLSPSLLTPSASDANLLREPVAVIEASLDSPARRAKSARRSPSLQAVNNLIRKRKSSLHVQLREKSVASSKLHLLASQASHESRINDFLDKGGRRRRSAKPASNATKAKRLALADLTGSDSPKATPGGSNTHDVLGALPMRRKSERGVLARSQSTGGHELHLGDAEAHAEAREREELDKEAGLLREIIVQLMRDVKTAQQERYRVEQEVIAKTVMLQKRKATRQRLEHELDAATLVRGRAATPRAGIGGDNSLPRVESTVMFVPRAGVGTHQVYW</sequence>
<dbReference type="EMBL" id="GL349478">
    <property type="protein sequence ID" value="KNC53067.1"/>
    <property type="molecule type" value="Genomic_DNA"/>
</dbReference>
<feature type="region of interest" description="Disordered" evidence="1">
    <location>
        <begin position="422"/>
        <end position="441"/>
    </location>
</feature>
<evidence type="ECO:0000313" key="3">
    <source>
        <dbReference type="Proteomes" id="UP000054408"/>
    </source>
</evidence>
<organism evidence="2 3">
    <name type="scientific">Thecamonas trahens ATCC 50062</name>
    <dbReference type="NCBI Taxonomy" id="461836"/>
    <lineage>
        <taxon>Eukaryota</taxon>
        <taxon>Apusozoa</taxon>
        <taxon>Apusomonadida</taxon>
        <taxon>Apusomonadidae</taxon>
        <taxon>Thecamonas</taxon>
    </lineage>
</organism>
<protein>
    <submittedName>
        <fullName evidence="2">Uncharacterized protein</fullName>
    </submittedName>
</protein>
<evidence type="ECO:0000256" key="1">
    <source>
        <dbReference type="SAM" id="MobiDB-lite"/>
    </source>
</evidence>
<name>A0A0L0DLA2_THETB</name>
<accession>A0A0L0DLA2</accession>
<dbReference type="OrthoDB" id="298589at2759"/>